<organism evidence="1 2">
    <name type="scientific">Entomophthora muscae</name>
    <dbReference type="NCBI Taxonomy" id="34485"/>
    <lineage>
        <taxon>Eukaryota</taxon>
        <taxon>Fungi</taxon>
        <taxon>Fungi incertae sedis</taxon>
        <taxon>Zoopagomycota</taxon>
        <taxon>Entomophthoromycotina</taxon>
        <taxon>Entomophthoromycetes</taxon>
        <taxon>Entomophthorales</taxon>
        <taxon>Entomophthoraceae</taxon>
        <taxon>Entomophthora</taxon>
    </lineage>
</organism>
<gene>
    <name evidence="1" type="ORF">DSO57_1037388</name>
</gene>
<accession>A0ACC2SN96</accession>
<reference evidence="1" key="1">
    <citation type="submission" date="2022-04" db="EMBL/GenBank/DDBJ databases">
        <title>Genome of the entomopathogenic fungus Entomophthora muscae.</title>
        <authorList>
            <person name="Elya C."/>
            <person name="Lovett B.R."/>
            <person name="Lee E."/>
            <person name="Macias A.M."/>
            <person name="Hajek A.E."/>
            <person name="De Bivort B.L."/>
            <person name="Kasson M.T."/>
            <person name="De Fine Licht H.H."/>
            <person name="Stajich J.E."/>
        </authorList>
    </citation>
    <scope>NUCLEOTIDE SEQUENCE</scope>
    <source>
        <strain evidence="1">Berkeley</strain>
    </source>
</reference>
<proteinExistence type="predicted"/>
<evidence type="ECO:0000313" key="1">
    <source>
        <dbReference type="EMBL" id="KAJ9063778.1"/>
    </source>
</evidence>
<protein>
    <submittedName>
        <fullName evidence="1">Uncharacterized protein</fullName>
    </submittedName>
</protein>
<sequence length="111" mass="11844">MSRGDRKDGAGTDEGKRTGPVTNIGIKDGIRNQSGTSFGGRKGERDSIAEIKAKSDLGSNVTMNYDKIMGSHVSNVKLGKVERLAVLGRNSDVKTVICPALLKKPMVQEEA</sequence>
<keyword evidence="2" id="KW-1185">Reference proteome</keyword>
<dbReference type="Proteomes" id="UP001165960">
    <property type="component" value="Unassembled WGS sequence"/>
</dbReference>
<evidence type="ECO:0000313" key="2">
    <source>
        <dbReference type="Proteomes" id="UP001165960"/>
    </source>
</evidence>
<name>A0ACC2SN96_9FUNG</name>
<dbReference type="EMBL" id="QTSX02004659">
    <property type="protein sequence ID" value="KAJ9063778.1"/>
    <property type="molecule type" value="Genomic_DNA"/>
</dbReference>
<comment type="caution">
    <text evidence="1">The sequence shown here is derived from an EMBL/GenBank/DDBJ whole genome shotgun (WGS) entry which is preliminary data.</text>
</comment>